<evidence type="ECO:0000313" key="8">
    <source>
        <dbReference type="Proteomes" id="UP000694910"/>
    </source>
</evidence>
<proteinExistence type="inferred from homology"/>
<evidence type="ECO:0000313" key="9">
    <source>
        <dbReference type="RefSeq" id="XP_014648620.1"/>
    </source>
</evidence>
<feature type="transmembrane region" description="Helical" evidence="7">
    <location>
        <begin position="126"/>
        <end position="146"/>
    </location>
</feature>
<feature type="transmembrane region" description="Helical" evidence="7">
    <location>
        <begin position="84"/>
        <end position="105"/>
    </location>
</feature>
<feature type="transmembrane region" description="Helical" evidence="7">
    <location>
        <begin position="170"/>
        <end position="191"/>
    </location>
</feature>
<evidence type="ECO:0000256" key="1">
    <source>
        <dbReference type="ARBA" id="ARBA00004141"/>
    </source>
</evidence>
<comment type="subcellular location">
    <subcellularLocation>
        <location evidence="1">Membrane</location>
        <topology evidence="1">Multi-pass membrane protein</topology>
    </subcellularLocation>
</comment>
<reference evidence="9" key="1">
    <citation type="submission" date="2025-08" db="UniProtKB">
        <authorList>
            <consortium name="RefSeq"/>
        </authorList>
    </citation>
    <scope>IDENTIFICATION</scope>
</reference>
<evidence type="ECO:0000256" key="3">
    <source>
        <dbReference type="ARBA" id="ARBA00022692"/>
    </source>
</evidence>
<dbReference type="PANTHER" id="PTHR23320:SF128">
    <property type="entry name" value="MEMBRANE-SPANNING 4-DOMAINS SUBFAMILY A MEMBER 4A"/>
    <property type="match status" value="1"/>
</dbReference>
<evidence type="ECO:0000256" key="6">
    <source>
        <dbReference type="SAM" id="MobiDB-lite"/>
    </source>
</evidence>
<dbReference type="Proteomes" id="UP000694910">
    <property type="component" value="Unplaced"/>
</dbReference>
<dbReference type="InterPro" id="IPR030417">
    <property type="entry name" value="MS4A"/>
</dbReference>
<dbReference type="RefSeq" id="XP_014648620.1">
    <property type="nucleotide sequence ID" value="XM_014793134.1"/>
</dbReference>
<keyword evidence="8" id="KW-1185">Reference proteome</keyword>
<sequence length="239" mass="25692">MTTTQGMEQTTPGAGPVVYQPGQQAALNAHLWKGMPEKFLQGEPKVLGVVQILIALMNFSLGIIMISVMMSYTGGYYFRPLSVYSGYTIWGSLLFIISGSLSIVAGTRTTRCLVLGSLGANITSSVFAAAGILITMISMIFFSHIYPHCHHVPGDENCFRIVTVLTGMDGIVLILSVLEICIAVSLSIFGFKVTYYNRGRVVFTQPSNPDMAETASPAPVTGGLMPPADQQQNVPGNLY</sequence>
<name>A0ABM1D9Y9_CERSS</name>
<organism evidence="8 9">
    <name type="scientific">Ceratotherium simum simum</name>
    <name type="common">Southern white rhinoceros</name>
    <dbReference type="NCBI Taxonomy" id="73337"/>
    <lineage>
        <taxon>Eukaryota</taxon>
        <taxon>Metazoa</taxon>
        <taxon>Chordata</taxon>
        <taxon>Craniata</taxon>
        <taxon>Vertebrata</taxon>
        <taxon>Euteleostomi</taxon>
        <taxon>Mammalia</taxon>
        <taxon>Eutheria</taxon>
        <taxon>Laurasiatheria</taxon>
        <taxon>Perissodactyla</taxon>
        <taxon>Rhinocerotidae</taxon>
        <taxon>Ceratotherium</taxon>
    </lineage>
</organism>
<keyword evidence="3 7" id="KW-0812">Transmembrane</keyword>
<evidence type="ECO:0000256" key="2">
    <source>
        <dbReference type="ARBA" id="ARBA00009565"/>
    </source>
</evidence>
<protein>
    <submittedName>
        <fullName evidence="9">Membrane-spanning 4-domains subfamily A member 4A-like</fullName>
    </submittedName>
</protein>
<gene>
    <name evidence="9" type="primary">LOC101391765</name>
</gene>
<dbReference type="PANTHER" id="PTHR23320">
    <property type="entry name" value="MEMBRANE-SPANNING 4-DOMAINS SUBFAMILY A MS4A -RELATED"/>
    <property type="match status" value="1"/>
</dbReference>
<evidence type="ECO:0000256" key="5">
    <source>
        <dbReference type="ARBA" id="ARBA00023136"/>
    </source>
</evidence>
<keyword evidence="5 7" id="KW-0472">Membrane</keyword>
<feature type="compositionally biased region" description="Polar residues" evidence="6">
    <location>
        <begin position="229"/>
        <end position="239"/>
    </location>
</feature>
<evidence type="ECO:0000256" key="7">
    <source>
        <dbReference type="SAM" id="Phobius"/>
    </source>
</evidence>
<feature type="region of interest" description="Disordered" evidence="6">
    <location>
        <begin position="208"/>
        <end position="239"/>
    </location>
</feature>
<comment type="similarity">
    <text evidence="2">Belongs to the MS4A family.</text>
</comment>
<accession>A0ABM1D9Y9</accession>
<dbReference type="Pfam" id="PF04103">
    <property type="entry name" value="CD20"/>
    <property type="match status" value="1"/>
</dbReference>
<dbReference type="InterPro" id="IPR007237">
    <property type="entry name" value="CD20-like"/>
</dbReference>
<evidence type="ECO:0000256" key="4">
    <source>
        <dbReference type="ARBA" id="ARBA00022989"/>
    </source>
</evidence>
<keyword evidence="4 7" id="KW-1133">Transmembrane helix</keyword>
<dbReference type="GeneID" id="101391765"/>
<feature type="transmembrane region" description="Helical" evidence="7">
    <location>
        <begin position="46"/>
        <end position="72"/>
    </location>
</feature>